<dbReference type="FunFam" id="3.40.50.980:FF:000001">
    <property type="entry name" value="Non-ribosomal peptide synthetase"/>
    <property type="match status" value="1"/>
</dbReference>
<evidence type="ECO:0000256" key="2">
    <source>
        <dbReference type="ARBA" id="ARBA00022553"/>
    </source>
</evidence>
<dbReference type="AlphaFoldDB" id="A0A8E2F438"/>
<evidence type="ECO:0000313" key="6">
    <source>
        <dbReference type="Proteomes" id="UP000250140"/>
    </source>
</evidence>
<dbReference type="Proteomes" id="UP000250140">
    <property type="component" value="Unassembled WGS sequence"/>
</dbReference>
<keyword evidence="3" id="KW-0436">Ligase</keyword>
<dbReference type="GO" id="GO:0044550">
    <property type="term" value="P:secondary metabolite biosynthetic process"/>
    <property type="evidence" value="ECO:0007669"/>
    <property type="project" value="TreeGrafter"/>
</dbReference>
<protein>
    <submittedName>
        <fullName evidence="5">AMP-binding-domain-containing protein</fullName>
    </submittedName>
</protein>
<feature type="domain" description="AMP-dependent synthetase/ligase" evidence="4">
    <location>
        <begin position="96"/>
        <end position="427"/>
    </location>
</feature>
<dbReference type="PROSITE" id="PS00455">
    <property type="entry name" value="AMP_BINDING"/>
    <property type="match status" value="1"/>
</dbReference>
<organism evidence="5 6">
    <name type="scientific">Glonium stellatum</name>
    <dbReference type="NCBI Taxonomy" id="574774"/>
    <lineage>
        <taxon>Eukaryota</taxon>
        <taxon>Fungi</taxon>
        <taxon>Dikarya</taxon>
        <taxon>Ascomycota</taxon>
        <taxon>Pezizomycotina</taxon>
        <taxon>Dothideomycetes</taxon>
        <taxon>Pleosporomycetidae</taxon>
        <taxon>Gloniales</taxon>
        <taxon>Gloniaceae</taxon>
        <taxon>Glonium</taxon>
    </lineage>
</organism>
<evidence type="ECO:0000259" key="4">
    <source>
        <dbReference type="Pfam" id="PF00501"/>
    </source>
</evidence>
<dbReference type="SUPFAM" id="SSF56801">
    <property type="entry name" value="Acetyl-CoA synthetase-like"/>
    <property type="match status" value="1"/>
</dbReference>
<gene>
    <name evidence="5" type="ORF">AOQ84DRAFT_289713</name>
</gene>
<dbReference type="GO" id="GO:0005737">
    <property type="term" value="C:cytoplasm"/>
    <property type="evidence" value="ECO:0007669"/>
    <property type="project" value="TreeGrafter"/>
</dbReference>
<dbReference type="PANTHER" id="PTHR45527:SF16">
    <property type="entry name" value="NONRIBOSOMAL PEPTIDE SYNTHASE ATNA-RELATED"/>
    <property type="match status" value="1"/>
</dbReference>
<dbReference type="GO" id="GO:0031177">
    <property type="term" value="F:phosphopantetheine binding"/>
    <property type="evidence" value="ECO:0007669"/>
    <property type="project" value="TreeGrafter"/>
</dbReference>
<dbReference type="Pfam" id="PF00501">
    <property type="entry name" value="AMP-binding"/>
    <property type="match status" value="1"/>
</dbReference>
<keyword evidence="1" id="KW-0596">Phosphopantetheine</keyword>
<keyword evidence="6" id="KW-1185">Reference proteome</keyword>
<evidence type="ECO:0000256" key="1">
    <source>
        <dbReference type="ARBA" id="ARBA00022450"/>
    </source>
</evidence>
<dbReference type="GO" id="GO:0043041">
    <property type="term" value="P:amino acid activation for nonribosomal peptide biosynthetic process"/>
    <property type="evidence" value="ECO:0007669"/>
    <property type="project" value="TreeGrafter"/>
</dbReference>
<dbReference type="InterPro" id="IPR020845">
    <property type="entry name" value="AMP-binding_CS"/>
</dbReference>
<evidence type="ECO:0000256" key="3">
    <source>
        <dbReference type="ARBA" id="ARBA00022598"/>
    </source>
</evidence>
<dbReference type="EMBL" id="KV749292">
    <property type="protein sequence ID" value="OCL10210.1"/>
    <property type="molecule type" value="Genomic_DNA"/>
</dbReference>
<reference evidence="5 6" key="1">
    <citation type="journal article" date="2016" name="Nat. Commun.">
        <title>Ectomycorrhizal ecology is imprinted in the genome of the dominant symbiotic fungus Cenococcum geophilum.</title>
        <authorList>
            <consortium name="DOE Joint Genome Institute"/>
            <person name="Peter M."/>
            <person name="Kohler A."/>
            <person name="Ohm R.A."/>
            <person name="Kuo A."/>
            <person name="Krutzmann J."/>
            <person name="Morin E."/>
            <person name="Arend M."/>
            <person name="Barry K.W."/>
            <person name="Binder M."/>
            <person name="Choi C."/>
            <person name="Clum A."/>
            <person name="Copeland A."/>
            <person name="Grisel N."/>
            <person name="Haridas S."/>
            <person name="Kipfer T."/>
            <person name="LaButti K."/>
            <person name="Lindquist E."/>
            <person name="Lipzen A."/>
            <person name="Maire R."/>
            <person name="Meier B."/>
            <person name="Mihaltcheva S."/>
            <person name="Molinier V."/>
            <person name="Murat C."/>
            <person name="Poggeler S."/>
            <person name="Quandt C.A."/>
            <person name="Sperisen C."/>
            <person name="Tritt A."/>
            <person name="Tisserant E."/>
            <person name="Crous P.W."/>
            <person name="Henrissat B."/>
            <person name="Nehls U."/>
            <person name="Egli S."/>
            <person name="Spatafora J.W."/>
            <person name="Grigoriev I.V."/>
            <person name="Martin F.M."/>
        </authorList>
    </citation>
    <scope>NUCLEOTIDE SEQUENCE [LARGE SCALE GENOMIC DNA]</scope>
    <source>
        <strain evidence="5 6">CBS 207.34</strain>
    </source>
</reference>
<dbReference type="Gene3D" id="3.40.50.12780">
    <property type="entry name" value="N-terminal domain of ligase-like"/>
    <property type="match status" value="1"/>
</dbReference>
<dbReference type="InterPro" id="IPR042099">
    <property type="entry name" value="ANL_N_sf"/>
</dbReference>
<dbReference type="InterPro" id="IPR000873">
    <property type="entry name" value="AMP-dep_synth/lig_dom"/>
</dbReference>
<dbReference type="FunFam" id="3.40.50.12780:FF:000014">
    <property type="entry name" value="Nonribosomal peptide synthetase 1"/>
    <property type="match status" value="1"/>
</dbReference>
<sequence length="488" mass="53084">CSIRLHIKSFKGGVSVFLDFWSSELSTDQVKNVASTFDTIFTNVIHYPNTTVENLSYFSTRNKSQIEKWNATPLEKVERTIHGIFEDSVIANSASEAVCAWDGSLSYLELDEYASRIALHLNKLGVGPEVFVPLCFPKSKWNVVAMVAVLKAGGAFVPLDPSYPLDRLQSLASSVQAKIVLCSKESADLLVPVADTVIPITAEFVEQLPLDTHQLIRDVASHNAAYIIPTSGSTGTPKLTLVEHGSYCSGVKAHAPGMLMDSTDPLRVLQFASHTFDASLVEILSPLMLGGTVCIPDEETRLNNIAKAIDGMNVTWTCLTPTFVRFLEPSMVPRLATIALVGEAMSQSNLETWSKAQNLVNAYGPSECSVAAVTNPHVTSETDPKNIGYPVGIHAWVVDPDDYNKLVPVGCVGELLAEGNTLARCYFNDDQKTAQAFIRNPKWAEGRSFRGYLTGDLVRQNSDGSLNFVGRKDTQVVSAFLTASTFGL</sequence>
<dbReference type="OrthoDB" id="416786at2759"/>
<evidence type="ECO:0000313" key="5">
    <source>
        <dbReference type="EMBL" id="OCL10210.1"/>
    </source>
</evidence>
<proteinExistence type="predicted"/>
<accession>A0A8E2F438</accession>
<dbReference type="CDD" id="cd05918">
    <property type="entry name" value="A_NRPS_SidN3_like"/>
    <property type="match status" value="1"/>
</dbReference>
<dbReference type="PANTHER" id="PTHR45527">
    <property type="entry name" value="NONRIBOSOMAL PEPTIDE SYNTHETASE"/>
    <property type="match status" value="1"/>
</dbReference>
<feature type="non-terminal residue" evidence="5">
    <location>
        <position position="1"/>
    </location>
</feature>
<keyword evidence="2" id="KW-0597">Phosphoprotein</keyword>
<dbReference type="GO" id="GO:0016874">
    <property type="term" value="F:ligase activity"/>
    <property type="evidence" value="ECO:0007669"/>
    <property type="project" value="UniProtKB-KW"/>
</dbReference>
<name>A0A8E2F438_9PEZI</name>